<feature type="transmembrane region" description="Helical" evidence="1">
    <location>
        <begin position="171"/>
        <end position="194"/>
    </location>
</feature>
<name>A0ABY0IQX8_9RHOO</name>
<evidence type="ECO:0000313" key="3">
    <source>
        <dbReference type="EMBL" id="RZT76074.1"/>
    </source>
</evidence>
<reference evidence="3 4" key="1">
    <citation type="submission" date="2019-02" db="EMBL/GenBank/DDBJ databases">
        <title>Genomic Encyclopedia of Type Strains, Phase IV (KMG-IV): sequencing the most valuable type-strain genomes for metagenomic binning, comparative biology and taxonomic classification.</title>
        <authorList>
            <person name="Goeker M."/>
        </authorList>
    </citation>
    <scope>NUCLEOTIDE SEQUENCE [LARGE SCALE GENOMIC DNA]</scope>
    <source>
        <strain evidence="3 4">DSM 21223</strain>
    </source>
</reference>
<accession>A0ABY0IQX8</accession>
<dbReference type="SMART" id="SM00471">
    <property type="entry name" value="HDc"/>
    <property type="match status" value="1"/>
</dbReference>
<evidence type="ECO:0000313" key="4">
    <source>
        <dbReference type="Proteomes" id="UP000292136"/>
    </source>
</evidence>
<dbReference type="Proteomes" id="UP000292136">
    <property type="component" value="Unassembled WGS sequence"/>
</dbReference>
<dbReference type="PANTHER" id="PTHR45228:SF1">
    <property type="entry name" value="CYCLIC DI-GMP PHOSPHODIESTERASE TM_0186"/>
    <property type="match status" value="1"/>
</dbReference>
<evidence type="ECO:0000256" key="1">
    <source>
        <dbReference type="SAM" id="Phobius"/>
    </source>
</evidence>
<comment type="caution">
    <text evidence="3">The sequence shown here is derived from an EMBL/GenBank/DDBJ whole genome shotgun (WGS) entry which is preliminary data.</text>
</comment>
<dbReference type="Pfam" id="PF13487">
    <property type="entry name" value="HD_5"/>
    <property type="match status" value="1"/>
</dbReference>
<dbReference type="PROSITE" id="PS51832">
    <property type="entry name" value="HD_GYP"/>
    <property type="match status" value="1"/>
</dbReference>
<dbReference type="EMBL" id="SHKM01000002">
    <property type="protein sequence ID" value="RZT76074.1"/>
    <property type="molecule type" value="Genomic_DNA"/>
</dbReference>
<keyword evidence="1" id="KW-0472">Membrane</keyword>
<dbReference type="CDD" id="cd00077">
    <property type="entry name" value="HDc"/>
    <property type="match status" value="1"/>
</dbReference>
<dbReference type="InterPro" id="IPR037522">
    <property type="entry name" value="HD_GYP_dom"/>
</dbReference>
<dbReference type="InterPro" id="IPR003607">
    <property type="entry name" value="HD/PDEase_dom"/>
</dbReference>
<evidence type="ECO:0000259" key="2">
    <source>
        <dbReference type="PROSITE" id="PS51832"/>
    </source>
</evidence>
<feature type="domain" description="HD-GYP" evidence="2">
    <location>
        <begin position="205"/>
        <end position="400"/>
    </location>
</feature>
<proteinExistence type="predicted"/>
<dbReference type="Gene3D" id="1.10.3210.10">
    <property type="entry name" value="Hypothetical protein af1432"/>
    <property type="match status" value="1"/>
</dbReference>
<keyword evidence="4" id="KW-1185">Reference proteome</keyword>
<sequence length="423" mass="46936">MTNIHHTVLGRLLLAWALVSLLLGGSAWYVATERIDDAVVALAQAESARFQAAELEAAEMSAQQLDFLRQRALGFVRDHFVVIELYDRERRKVVEAVNPAHQDIEAGLKGSTHAFPMDGKHHYEKYTILNNTVVQVLVPILDRERNIAGYFEGVFLVSPEEEARLRRDLNLILGLVLAAALITTVVLYPVILSLNRNVLRFSREVLRGNLEMASVLGAAIAQRDSDTSIHNYRVALYACRLGEVTGVEGDAMRALIIGAFLHDVGKIGISDNILLKPGKLDAEEFRIMQTHVSLGVHIIAPSPWLQAAREVVQFHHEKYDGSGYLQGLKGEEIPLNARIFAVVDVFDALTSRRPYKEPMTCEAALAILHKDAGSHFDPRLVAAFAPVAAPLHAELSRLDEGAIQALLEERISRYFFAAFLARE</sequence>
<organism evidence="3 4">
    <name type="scientific">Azospira oryzae</name>
    <dbReference type="NCBI Taxonomy" id="146939"/>
    <lineage>
        <taxon>Bacteria</taxon>
        <taxon>Pseudomonadati</taxon>
        <taxon>Pseudomonadota</taxon>
        <taxon>Betaproteobacteria</taxon>
        <taxon>Rhodocyclales</taxon>
        <taxon>Rhodocyclaceae</taxon>
        <taxon>Azospira</taxon>
    </lineage>
</organism>
<dbReference type="PANTHER" id="PTHR45228">
    <property type="entry name" value="CYCLIC DI-GMP PHOSPHODIESTERASE TM_0186-RELATED"/>
    <property type="match status" value="1"/>
</dbReference>
<protein>
    <submittedName>
        <fullName evidence="3">Response regulator RpfG family c-di-GMP phosphodiesterase</fullName>
    </submittedName>
</protein>
<keyword evidence="1" id="KW-0812">Transmembrane</keyword>
<dbReference type="InterPro" id="IPR052020">
    <property type="entry name" value="Cyclic_di-GMP/3'3'-cGAMP_PDE"/>
</dbReference>
<dbReference type="SUPFAM" id="SSF109604">
    <property type="entry name" value="HD-domain/PDEase-like"/>
    <property type="match status" value="1"/>
</dbReference>
<gene>
    <name evidence="3" type="ORF">EV678_1942</name>
</gene>
<keyword evidence="1" id="KW-1133">Transmembrane helix</keyword>